<dbReference type="InterPro" id="IPR036770">
    <property type="entry name" value="Ankyrin_rpt-contain_sf"/>
</dbReference>
<evidence type="ECO:0000313" key="5">
    <source>
        <dbReference type="Proteomes" id="UP000622890"/>
    </source>
</evidence>
<feature type="repeat" description="ANK" evidence="3">
    <location>
        <begin position="333"/>
        <end position="356"/>
    </location>
</feature>
<keyword evidence="5" id="KW-1185">Reference proteome</keyword>
<dbReference type="InterPro" id="IPR002110">
    <property type="entry name" value="Ankyrin_rpt"/>
</dbReference>
<dbReference type="InterPro" id="IPR032675">
    <property type="entry name" value="LRR_dom_sf"/>
</dbReference>
<dbReference type="SUPFAM" id="SSF52058">
    <property type="entry name" value="L domain-like"/>
    <property type="match status" value="1"/>
</dbReference>
<dbReference type="Gene3D" id="1.25.40.20">
    <property type="entry name" value="Ankyrin repeat-containing domain"/>
    <property type="match status" value="2"/>
</dbReference>
<dbReference type="AlphaFoldDB" id="A0A934W621"/>
<protein>
    <submittedName>
        <fullName evidence="4">Ankyrin repeat domain-containing protein</fullName>
    </submittedName>
</protein>
<feature type="repeat" description="ANK" evidence="3">
    <location>
        <begin position="368"/>
        <end position="401"/>
    </location>
</feature>
<evidence type="ECO:0000256" key="1">
    <source>
        <dbReference type="ARBA" id="ARBA00022737"/>
    </source>
</evidence>
<keyword evidence="2 3" id="KW-0040">ANK repeat</keyword>
<name>A0A934W621_9BURK</name>
<dbReference type="Pfam" id="PF12796">
    <property type="entry name" value="Ank_2"/>
    <property type="match status" value="4"/>
</dbReference>
<evidence type="ECO:0000256" key="2">
    <source>
        <dbReference type="ARBA" id="ARBA00023043"/>
    </source>
</evidence>
<sequence length="685" mass="74173">MDCRDDGEALNLDELKLVELPPLPPGLRKLKANNNMLNSLPEDLPHTIEELHLRDNCLLDLPQALPYASLVLLDVRENAIEQLPESLSQLAAGCKVYLNGNQIPHNRIDALFDTPQDTNGLRYPRQRVASALPPAQHGIVRTAQAARESRLDSQANDDFRDRLGYAVYEGNTTVVKQLLQKGTCDINAPWEKCNNYNLLGIAVEKEHFAIVKLLLEQPGLDPNGAGRDKCHPLTTAILKKRTDILDALLGHPGIDPNHDDHSGVAPLYVATQNQQGEMVKRLLKHPKTNPNLGGPKCDGNTPLTKAAYEGYLALVQALLNHRDIDPNLPNVSIGATPLYLACQQGHETVVAALLKHPGIQHNPVTRGGQETPLHVAAYKGHLKIVRRLLAEARVDASLRTATRETLIYLAAEQGHAEIIDCLLQHKEKRVDPNLGKADVTPLIAAVMNGHEAVVSRLLAEQSVLVNKHCGPEKTTALLAAIGKGTASMVRLLLRSKAVDPNLKITEANIPPLQYAVTMRDVSIVQALLDDPRVDISAKNSFGGDAFSVAVELERAESALALIERGASIGALPTATLRQSAIQVVGASCLMKLTTGKEAQTVLDRLKRMPPTQAAQCLVAIAMQSALTPAEKALDELPMLKQAITLNTPGLNEAVSGTLAAWGAASVKDRSQLPRLTRDMLTAWGL</sequence>
<proteinExistence type="predicted"/>
<dbReference type="Proteomes" id="UP000622890">
    <property type="component" value="Unassembled WGS sequence"/>
</dbReference>
<dbReference type="SMART" id="SM00364">
    <property type="entry name" value="LRR_BAC"/>
    <property type="match status" value="3"/>
</dbReference>
<accession>A0A934W621</accession>
<dbReference type="PROSITE" id="PS50297">
    <property type="entry name" value="ANK_REP_REGION"/>
    <property type="match status" value="2"/>
</dbReference>
<comment type="caution">
    <text evidence="4">The sequence shown here is derived from an EMBL/GenBank/DDBJ whole genome shotgun (WGS) entry which is preliminary data.</text>
</comment>
<dbReference type="PROSITE" id="PS50088">
    <property type="entry name" value="ANK_REPEAT"/>
    <property type="match status" value="2"/>
</dbReference>
<dbReference type="PANTHER" id="PTHR24198">
    <property type="entry name" value="ANKYRIN REPEAT AND PROTEIN KINASE DOMAIN-CONTAINING PROTEIN"/>
    <property type="match status" value="1"/>
</dbReference>
<gene>
    <name evidence="4" type="ORF">JJB74_04375</name>
</gene>
<evidence type="ECO:0000313" key="4">
    <source>
        <dbReference type="EMBL" id="MBK4733843.1"/>
    </source>
</evidence>
<dbReference type="PANTHER" id="PTHR24198:SF165">
    <property type="entry name" value="ANKYRIN REPEAT-CONTAINING PROTEIN-RELATED"/>
    <property type="match status" value="1"/>
</dbReference>
<dbReference type="SUPFAM" id="SSF48403">
    <property type="entry name" value="Ankyrin repeat"/>
    <property type="match status" value="2"/>
</dbReference>
<reference evidence="4" key="1">
    <citation type="submission" date="2021-01" db="EMBL/GenBank/DDBJ databases">
        <title>Genome sequence of strain Noviherbaspirillum sp. DKR-6.</title>
        <authorList>
            <person name="Chaudhary D.K."/>
        </authorList>
    </citation>
    <scope>NUCLEOTIDE SEQUENCE</scope>
    <source>
        <strain evidence="4">DKR-6</strain>
    </source>
</reference>
<dbReference type="SMART" id="SM00248">
    <property type="entry name" value="ANK"/>
    <property type="match status" value="12"/>
</dbReference>
<dbReference type="EMBL" id="JAEPBG010000001">
    <property type="protein sequence ID" value="MBK4733843.1"/>
    <property type="molecule type" value="Genomic_DNA"/>
</dbReference>
<dbReference type="Gene3D" id="3.80.10.10">
    <property type="entry name" value="Ribonuclease Inhibitor"/>
    <property type="match status" value="1"/>
</dbReference>
<organism evidence="4 5">
    <name type="scientific">Noviherbaspirillum pedocola</name>
    <dbReference type="NCBI Taxonomy" id="2801341"/>
    <lineage>
        <taxon>Bacteria</taxon>
        <taxon>Pseudomonadati</taxon>
        <taxon>Pseudomonadota</taxon>
        <taxon>Betaproteobacteria</taxon>
        <taxon>Burkholderiales</taxon>
        <taxon>Oxalobacteraceae</taxon>
        <taxon>Noviherbaspirillum</taxon>
    </lineage>
</organism>
<keyword evidence="1" id="KW-0677">Repeat</keyword>
<evidence type="ECO:0000256" key="3">
    <source>
        <dbReference type="PROSITE-ProRule" id="PRU00023"/>
    </source>
</evidence>